<sequence>MSDPSCSGTTPFKRLVDQQGRDATLQQDRMVGRPGAQGLGSFRSVSQPVHAPAQQGFDQFVGGPAHLPGMPGMPMQHNHAAGRVASHTAALAGPNFSAHPPQNFNPQAPMFQPGQRPAAADTEWITQFEQFSQQPRQVQPPQNPQFSQGYHGTNQANMARNPAYMNNHLAMNYGVGNQMNYPHGPQMSASSAFQHQQSLPNGGAGPIYGPTNGGFMNPQQAINQRAAAEAEFDREMDEWMGIHGPAAESRATKVMETMADKIDADQRAAAVDANFTTAPATRQTAPLIPPELASLSSLSLEIDENKENWDPEEKDKVMADVTDPKGKKKSDVAEAASDLLKSVKHEQGEKWKKSRFLELMSDFADGKKDIVDNEIRDLNDADNKGPSTPTRD</sequence>
<evidence type="ECO:0000313" key="2">
    <source>
        <dbReference type="EMBL" id="KAH6900577.1"/>
    </source>
</evidence>
<comment type="caution">
    <text evidence="2">The sequence shown here is derived from an EMBL/GenBank/DDBJ whole genome shotgun (WGS) entry which is preliminary data.</text>
</comment>
<keyword evidence="3" id="KW-1185">Reference proteome</keyword>
<feature type="region of interest" description="Disordered" evidence="1">
    <location>
        <begin position="1"/>
        <end position="34"/>
    </location>
</feature>
<feature type="region of interest" description="Disordered" evidence="1">
    <location>
        <begin position="369"/>
        <end position="392"/>
    </location>
</feature>
<protein>
    <recommendedName>
        <fullName evidence="4">Peroxin 20</fullName>
    </recommendedName>
</protein>
<evidence type="ECO:0000313" key="3">
    <source>
        <dbReference type="Proteomes" id="UP000777438"/>
    </source>
</evidence>
<proteinExistence type="predicted"/>
<feature type="region of interest" description="Disordered" evidence="1">
    <location>
        <begin position="187"/>
        <end position="214"/>
    </location>
</feature>
<organism evidence="2 3">
    <name type="scientific">Thelonectria olida</name>
    <dbReference type="NCBI Taxonomy" id="1576542"/>
    <lineage>
        <taxon>Eukaryota</taxon>
        <taxon>Fungi</taxon>
        <taxon>Dikarya</taxon>
        <taxon>Ascomycota</taxon>
        <taxon>Pezizomycotina</taxon>
        <taxon>Sordariomycetes</taxon>
        <taxon>Hypocreomycetidae</taxon>
        <taxon>Hypocreales</taxon>
        <taxon>Nectriaceae</taxon>
        <taxon>Thelonectria</taxon>
    </lineage>
</organism>
<evidence type="ECO:0000256" key="1">
    <source>
        <dbReference type="SAM" id="MobiDB-lite"/>
    </source>
</evidence>
<dbReference type="AlphaFoldDB" id="A0A9P8WH32"/>
<feature type="region of interest" description="Disordered" evidence="1">
    <location>
        <begin position="305"/>
        <end position="332"/>
    </location>
</feature>
<accession>A0A9P8WH32</accession>
<name>A0A9P8WH32_9HYPO</name>
<reference evidence="2 3" key="1">
    <citation type="journal article" date="2021" name="Nat. Commun.">
        <title>Genetic determinants of endophytism in the Arabidopsis root mycobiome.</title>
        <authorList>
            <person name="Mesny F."/>
            <person name="Miyauchi S."/>
            <person name="Thiergart T."/>
            <person name="Pickel B."/>
            <person name="Atanasova L."/>
            <person name="Karlsson M."/>
            <person name="Huettel B."/>
            <person name="Barry K.W."/>
            <person name="Haridas S."/>
            <person name="Chen C."/>
            <person name="Bauer D."/>
            <person name="Andreopoulos W."/>
            <person name="Pangilinan J."/>
            <person name="LaButti K."/>
            <person name="Riley R."/>
            <person name="Lipzen A."/>
            <person name="Clum A."/>
            <person name="Drula E."/>
            <person name="Henrissat B."/>
            <person name="Kohler A."/>
            <person name="Grigoriev I.V."/>
            <person name="Martin F.M."/>
            <person name="Hacquard S."/>
        </authorList>
    </citation>
    <scope>NUCLEOTIDE SEQUENCE [LARGE SCALE GENOMIC DNA]</scope>
    <source>
        <strain evidence="2 3">MPI-CAGE-CH-0241</strain>
    </source>
</reference>
<evidence type="ECO:0008006" key="4">
    <source>
        <dbReference type="Google" id="ProtNLM"/>
    </source>
</evidence>
<dbReference type="Proteomes" id="UP000777438">
    <property type="component" value="Unassembled WGS sequence"/>
</dbReference>
<feature type="compositionally biased region" description="Polar residues" evidence="1">
    <location>
        <begin position="1"/>
        <end position="10"/>
    </location>
</feature>
<feature type="compositionally biased region" description="Polar residues" evidence="1">
    <location>
        <begin position="187"/>
        <end position="200"/>
    </location>
</feature>
<gene>
    <name evidence="2" type="ORF">B0T10DRAFT_555112</name>
</gene>
<dbReference type="EMBL" id="JAGPYM010000001">
    <property type="protein sequence ID" value="KAH6900577.1"/>
    <property type="molecule type" value="Genomic_DNA"/>
</dbReference>
<dbReference type="OrthoDB" id="5407351at2759"/>
<feature type="compositionally biased region" description="Basic and acidic residues" evidence="1">
    <location>
        <begin position="369"/>
        <end position="383"/>
    </location>
</feature>